<protein>
    <recommendedName>
        <fullName evidence="1">JmjC domain-containing protein</fullName>
    </recommendedName>
</protein>
<proteinExistence type="predicted"/>
<dbReference type="EMBL" id="JBICBT010001114">
    <property type="protein sequence ID" value="KAL3082251.1"/>
    <property type="molecule type" value="Genomic_DNA"/>
</dbReference>
<gene>
    <name evidence="2" type="ORF">niasHT_035781</name>
</gene>
<evidence type="ECO:0000313" key="2">
    <source>
        <dbReference type="EMBL" id="KAL3082251.1"/>
    </source>
</evidence>
<keyword evidence="3" id="KW-1185">Reference proteome</keyword>
<dbReference type="PANTHER" id="PTHR10694:SF7">
    <property type="entry name" value="[HISTONE H3]-TRIMETHYL-L-LYSINE(9) DEMETHYLASE"/>
    <property type="match status" value="1"/>
</dbReference>
<accession>A0ABD2ISF6</accession>
<dbReference type="AlphaFoldDB" id="A0ABD2ISF6"/>
<organism evidence="2 3">
    <name type="scientific">Heterodera trifolii</name>
    <dbReference type="NCBI Taxonomy" id="157864"/>
    <lineage>
        <taxon>Eukaryota</taxon>
        <taxon>Metazoa</taxon>
        <taxon>Ecdysozoa</taxon>
        <taxon>Nematoda</taxon>
        <taxon>Chromadorea</taxon>
        <taxon>Rhabditida</taxon>
        <taxon>Tylenchina</taxon>
        <taxon>Tylenchomorpha</taxon>
        <taxon>Tylenchoidea</taxon>
        <taxon>Heteroderidae</taxon>
        <taxon>Heteroderinae</taxon>
        <taxon>Heterodera</taxon>
    </lineage>
</organism>
<name>A0ABD2ISF6_9BILA</name>
<dbReference type="Pfam" id="PF02373">
    <property type="entry name" value="JmjC"/>
    <property type="match status" value="1"/>
</dbReference>
<dbReference type="Proteomes" id="UP001620626">
    <property type="component" value="Unassembled WGS sequence"/>
</dbReference>
<feature type="domain" description="JmjC" evidence="1">
    <location>
        <begin position="100"/>
        <end position="188"/>
    </location>
</feature>
<dbReference type="PANTHER" id="PTHR10694">
    <property type="entry name" value="LYSINE-SPECIFIC DEMETHYLASE"/>
    <property type="match status" value="1"/>
</dbReference>
<reference evidence="2 3" key="1">
    <citation type="submission" date="2024-10" db="EMBL/GenBank/DDBJ databases">
        <authorList>
            <person name="Kim D."/>
        </authorList>
    </citation>
    <scope>NUCLEOTIDE SEQUENCE [LARGE SCALE GENOMIC DNA]</scope>
    <source>
        <strain evidence="2">BH-2024</strain>
    </source>
</reference>
<dbReference type="InterPro" id="IPR003347">
    <property type="entry name" value="JmjC_dom"/>
</dbReference>
<dbReference type="Gene3D" id="2.60.120.650">
    <property type="entry name" value="Cupin"/>
    <property type="match status" value="1"/>
</dbReference>
<evidence type="ECO:0000313" key="3">
    <source>
        <dbReference type="Proteomes" id="UP001620626"/>
    </source>
</evidence>
<evidence type="ECO:0000259" key="1">
    <source>
        <dbReference type="Pfam" id="PF02373"/>
    </source>
</evidence>
<comment type="caution">
    <text evidence="2">The sequence shown here is derived from an EMBL/GenBank/DDBJ whole genome shotgun (WGS) entry which is preliminary data.</text>
</comment>
<sequence length="399" mass="44472">MPLNGFYKLVPKADSVKTVSKYVKEGNCWPNNRTIDEYESVFWRGIDQPGWVFEYAQELAPKPADAEWKPALGALLTFQPMDAASGGMDAPIEGVTSFYMYLRRAGAFLPPHTENAELFSISLLLPKSDCNALTIWYSIPAADFTRFKNLAASVFVNEFSADPEYLRAKTIMISPEILRQNNIRCTRTGVNTAIAWNVGPLSWAAYGLDSKPGCSDFFYPVIDTLELIKKYILRQKGVDGDEAIAQEQWNELTAEIVNYGEGFDSIYPFGRPTQTNAKKVVPPKYIQLGGHWFRAEHRLQQTSGIREGIRYRCCTCRRTLLKMSMGTGADMARGLVMGMCPWGWGLMGRGSVYGQVPMGLGADGARGLGMGMCPWDWRADGARGLVMAWDWGLMGLGVW</sequence>